<evidence type="ECO:0000256" key="2">
    <source>
        <dbReference type="ARBA" id="ARBA00023172"/>
    </source>
</evidence>
<keyword evidence="1" id="KW-0238">DNA-binding</keyword>
<dbReference type="EMBL" id="OY288114">
    <property type="protein sequence ID" value="CAJ0866460.1"/>
    <property type="molecule type" value="Genomic_DNA"/>
</dbReference>
<protein>
    <recommendedName>
        <fullName evidence="4">Tyr recombinase domain-containing protein</fullName>
    </recommendedName>
</protein>
<organism evidence="5">
    <name type="scientific">freshwater sediment metagenome</name>
    <dbReference type="NCBI Taxonomy" id="556182"/>
    <lineage>
        <taxon>unclassified sequences</taxon>
        <taxon>metagenomes</taxon>
        <taxon>ecological metagenomes</taxon>
    </lineage>
</organism>
<feature type="domain" description="Tyr recombinase" evidence="4">
    <location>
        <begin position="165"/>
        <end position="343"/>
    </location>
</feature>
<dbReference type="Pfam" id="PF00589">
    <property type="entry name" value="Phage_integrase"/>
    <property type="match status" value="1"/>
</dbReference>
<dbReference type="InterPro" id="IPR002104">
    <property type="entry name" value="Integrase_catalytic"/>
</dbReference>
<sequence>MPKRKPYPYIKREEHRGKVRWRFRRVIDGVEFKRDLPDYPGASKEAEAAYYAALENRPATPSPGEGRFAQDTFGHLIGRYLGSPKFLGLAPITQTGYRRQLDALRRELGEIPYRDFRRKHVVALIERKASVPGEANNRLKALQALFTYAVKADLIAASPAAGVEKLQVNTERAGGAEPWTDAHAAMFRARWPLGSPKRTAMEIMWNTTLRIGDALLLGPQHVRDGRVRMVTSKRGVPVDLPILPELAEALAAAPTPHLTYLATQGGRTRSARAAYQWFSEAARAAGLPPGYTAHGCRKGRLTEAANRGASEQQLVAMAGHRSARSLPAYLKKTDKARLADDGFGVLDAGREDGNGTRIGPLPKVGGQKRS</sequence>
<evidence type="ECO:0000313" key="5">
    <source>
        <dbReference type="EMBL" id="CAJ0866460.1"/>
    </source>
</evidence>
<evidence type="ECO:0000259" key="4">
    <source>
        <dbReference type="PROSITE" id="PS51898"/>
    </source>
</evidence>
<dbReference type="InterPro" id="IPR011010">
    <property type="entry name" value="DNA_brk_join_enz"/>
</dbReference>
<evidence type="ECO:0000256" key="1">
    <source>
        <dbReference type="ARBA" id="ARBA00023125"/>
    </source>
</evidence>
<dbReference type="Gene3D" id="1.10.443.10">
    <property type="entry name" value="Intergrase catalytic core"/>
    <property type="match status" value="1"/>
</dbReference>
<evidence type="ECO:0000256" key="3">
    <source>
        <dbReference type="SAM" id="MobiDB-lite"/>
    </source>
</evidence>
<dbReference type="InterPro" id="IPR010998">
    <property type="entry name" value="Integrase_recombinase_N"/>
</dbReference>
<dbReference type="Gene3D" id="1.10.150.130">
    <property type="match status" value="1"/>
</dbReference>
<dbReference type="SUPFAM" id="SSF56349">
    <property type="entry name" value="DNA breaking-rejoining enzymes"/>
    <property type="match status" value="1"/>
</dbReference>
<dbReference type="InterPro" id="IPR013762">
    <property type="entry name" value="Integrase-like_cat_sf"/>
</dbReference>
<dbReference type="GO" id="GO:0006310">
    <property type="term" value="P:DNA recombination"/>
    <property type="evidence" value="ECO:0007669"/>
    <property type="project" value="UniProtKB-KW"/>
</dbReference>
<reference evidence="5" key="1">
    <citation type="submission" date="2023-07" db="EMBL/GenBank/DDBJ databases">
        <authorList>
            <person name="Pelsma A.J. K."/>
        </authorList>
    </citation>
    <scope>NUCLEOTIDE SEQUENCE</scope>
</reference>
<gene>
    <name evidence="5" type="ORF">AMST5_01862</name>
</gene>
<name>A0AA48M016_9ZZZZ</name>
<feature type="region of interest" description="Disordered" evidence="3">
    <location>
        <begin position="345"/>
        <end position="370"/>
    </location>
</feature>
<accession>A0AA48M016</accession>
<dbReference type="PROSITE" id="PS51898">
    <property type="entry name" value="TYR_RECOMBINASE"/>
    <property type="match status" value="1"/>
</dbReference>
<proteinExistence type="predicted"/>
<keyword evidence="2" id="KW-0233">DNA recombination</keyword>
<dbReference type="GO" id="GO:0015074">
    <property type="term" value="P:DNA integration"/>
    <property type="evidence" value="ECO:0007669"/>
    <property type="project" value="InterPro"/>
</dbReference>
<dbReference type="GO" id="GO:0003677">
    <property type="term" value="F:DNA binding"/>
    <property type="evidence" value="ECO:0007669"/>
    <property type="project" value="UniProtKB-KW"/>
</dbReference>
<dbReference type="AlphaFoldDB" id="A0AA48M016"/>